<dbReference type="InterPro" id="IPR008271">
    <property type="entry name" value="Ser/Thr_kinase_AS"/>
</dbReference>
<comment type="caution">
    <text evidence="7">The sequence shown here is derived from an EMBL/GenBank/DDBJ whole genome shotgun (WGS) entry which is preliminary data.</text>
</comment>
<keyword evidence="4" id="KW-0067">ATP-binding</keyword>
<accession>A0A017TCD7</accession>
<dbReference type="RefSeq" id="WP_044240433.1">
    <property type="nucleotide sequence ID" value="NZ_ASRX01000017.1"/>
</dbReference>
<dbReference type="OrthoDB" id="5491317at2"/>
<keyword evidence="1" id="KW-0808">Transferase</keyword>
<dbReference type="Gene3D" id="3.30.200.20">
    <property type="entry name" value="Phosphorylase Kinase, domain 1"/>
    <property type="match status" value="1"/>
</dbReference>
<gene>
    <name evidence="7" type="ORF">CAP_2169</name>
</gene>
<dbReference type="CDD" id="cd14014">
    <property type="entry name" value="STKc_PknB_like"/>
    <property type="match status" value="1"/>
</dbReference>
<evidence type="ECO:0000259" key="6">
    <source>
        <dbReference type="PROSITE" id="PS50011"/>
    </source>
</evidence>
<keyword evidence="8" id="KW-1185">Reference proteome</keyword>
<dbReference type="Gene3D" id="1.25.40.10">
    <property type="entry name" value="Tetratricopeptide repeat domain"/>
    <property type="match status" value="1"/>
</dbReference>
<evidence type="ECO:0000256" key="1">
    <source>
        <dbReference type="ARBA" id="ARBA00022679"/>
    </source>
</evidence>
<evidence type="ECO:0000256" key="2">
    <source>
        <dbReference type="ARBA" id="ARBA00022741"/>
    </source>
</evidence>
<feature type="region of interest" description="Disordered" evidence="5">
    <location>
        <begin position="692"/>
        <end position="711"/>
    </location>
</feature>
<dbReference type="SUPFAM" id="SSF48452">
    <property type="entry name" value="TPR-like"/>
    <property type="match status" value="1"/>
</dbReference>
<dbReference type="PROSITE" id="PS50011">
    <property type="entry name" value="PROTEIN_KINASE_DOM"/>
    <property type="match status" value="1"/>
</dbReference>
<dbReference type="EMBL" id="ASRX01000017">
    <property type="protein sequence ID" value="EYF06291.1"/>
    <property type="molecule type" value="Genomic_DNA"/>
</dbReference>
<dbReference type="Pfam" id="PF00069">
    <property type="entry name" value="Pkinase"/>
    <property type="match status" value="1"/>
</dbReference>
<feature type="region of interest" description="Disordered" evidence="5">
    <location>
        <begin position="523"/>
        <end position="563"/>
    </location>
</feature>
<dbReference type="Pfam" id="PF14559">
    <property type="entry name" value="TPR_19"/>
    <property type="match status" value="1"/>
</dbReference>
<dbReference type="GO" id="GO:0004674">
    <property type="term" value="F:protein serine/threonine kinase activity"/>
    <property type="evidence" value="ECO:0007669"/>
    <property type="project" value="TreeGrafter"/>
</dbReference>
<feature type="compositionally biased region" description="Pro residues" evidence="5">
    <location>
        <begin position="236"/>
        <end position="247"/>
    </location>
</feature>
<dbReference type="InterPro" id="IPR000719">
    <property type="entry name" value="Prot_kinase_dom"/>
</dbReference>
<evidence type="ECO:0000256" key="5">
    <source>
        <dbReference type="SAM" id="MobiDB-lite"/>
    </source>
</evidence>
<name>A0A017TCD7_9BACT</name>
<keyword evidence="2" id="KW-0547">Nucleotide-binding</keyword>
<organism evidence="7 8">
    <name type="scientific">Chondromyces apiculatus DSM 436</name>
    <dbReference type="NCBI Taxonomy" id="1192034"/>
    <lineage>
        <taxon>Bacteria</taxon>
        <taxon>Pseudomonadati</taxon>
        <taxon>Myxococcota</taxon>
        <taxon>Polyangia</taxon>
        <taxon>Polyangiales</taxon>
        <taxon>Polyangiaceae</taxon>
        <taxon>Chondromyces</taxon>
    </lineage>
</organism>
<feature type="domain" description="Protein kinase" evidence="6">
    <location>
        <begin position="269"/>
        <end position="514"/>
    </location>
</feature>
<dbReference type="AlphaFoldDB" id="A0A017TCD7"/>
<dbReference type="eggNOG" id="COG0515">
    <property type="taxonomic scope" value="Bacteria"/>
</dbReference>
<dbReference type="PROSITE" id="PS00108">
    <property type="entry name" value="PROTEIN_KINASE_ST"/>
    <property type="match status" value="1"/>
</dbReference>
<evidence type="ECO:0000313" key="8">
    <source>
        <dbReference type="Proteomes" id="UP000019678"/>
    </source>
</evidence>
<evidence type="ECO:0000256" key="4">
    <source>
        <dbReference type="ARBA" id="ARBA00022840"/>
    </source>
</evidence>
<dbReference type="SMART" id="SM00220">
    <property type="entry name" value="S_TKc"/>
    <property type="match status" value="1"/>
</dbReference>
<feature type="compositionally biased region" description="Basic and acidic residues" evidence="5">
    <location>
        <begin position="215"/>
        <end position="226"/>
    </location>
</feature>
<dbReference type="Gene3D" id="1.10.510.10">
    <property type="entry name" value="Transferase(Phosphotransferase) domain 1"/>
    <property type="match status" value="1"/>
</dbReference>
<keyword evidence="3" id="KW-0418">Kinase</keyword>
<dbReference type="PANTHER" id="PTHR43289:SF6">
    <property type="entry name" value="SERINE_THREONINE-PROTEIN KINASE NEKL-3"/>
    <property type="match status" value="1"/>
</dbReference>
<dbReference type="InterPro" id="IPR011990">
    <property type="entry name" value="TPR-like_helical_dom_sf"/>
</dbReference>
<evidence type="ECO:0000256" key="3">
    <source>
        <dbReference type="ARBA" id="ARBA00022777"/>
    </source>
</evidence>
<protein>
    <recommendedName>
        <fullName evidence="6">Protein kinase domain-containing protein</fullName>
    </recommendedName>
</protein>
<dbReference type="GO" id="GO:0005524">
    <property type="term" value="F:ATP binding"/>
    <property type="evidence" value="ECO:0007669"/>
    <property type="project" value="UniProtKB-KW"/>
</dbReference>
<dbReference type="STRING" id="1192034.CAP_2169"/>
<dbReference type="Proteomes" id="UP000019678">
    <property type="component" value="Unassembled WGS sequence"/>
</dbReference>
<reference evidence="7 8" key="1">
    <citation type="submission" date="2013-05" db="EMBL/GenBank/DDBJ databases">
        <title>Genome assembly of Chondromyces apiculatus DSM 436.</title>
        <authorList>
            <person name="Sharma G."/>
            <person name="Khatri I."/>
            <person name="Kaur C."/>
            <person name="Mayilraj S."/>
            <person name="Subramanian S."/>
        </authorList>
    </citation>
    <scope>NUCLEOTIDE SEQUENCE [LARGE SCALE GENOMIC DNA]</scope>
    <source>
        <strain evidence="7 8">DSM 436</strain>
    </source>
</reference>
<dbReference type="InterPro" id="IPR011009">
    <property type="entry name" value="Kinase-like_dom_sf"/>
</dbReference>
<feature type="compositionally biased region" description="Basic and acidic residues" evidence="5">
    <location>
        <begin position="545"/>
        <end position="563"/>
    </location>
</feature>
<feature type="region of interest" description="Disordered" evidence="5">
    <location>
        <begin position="215"/>
        <end position="263"/>
    </location>
</feature>
<evidence type="ECO:0000313" key="7">
    <source>
        <dbReference type="EMBL" id="EYF06291.1"/>
    </source>
</evidence>
<proteinExistence type="predicted"/>
<dbReference type="PANTHER" id="PTHR43289">
    <property type="entry name" value="MITOGEN-ACTIVATED PROTEIN KINASE KINASE KINASE 20-RELATED"/>
    <property type="match status" value="1"/>
</dbReference>
<dbReference type="SUPFAM" id="SSF56112">
    <property type="entry name" value="Protein kinase-like (PK-like)"/>
    <property type="match status" value="1"/>
</dbReference>
<sequence length="711" mass="75141">MARDDLRRKAAELVAAGQVHEGAELLVAAGDHAGASLLLEEACDFSGAAREALAAAEPRRAVLLAALGGDDALVQRATAQMRETSPREILLHLGRDLLARGHARHAARLLDDLGEHLEAAEAYLAARASCEAAACFDRGGRPADGARALEAALRQHADDHPVRLALGQLLARHGRTEAAVRVLQQLPPDTPERDRALPLLARSLVALGLDDAARTVRDEARRRGVPDEPPEAPADVPTPPSPTPPSGAAPSSRSGASPGGVGQLLFGRYDAQREVAVTPHARVIEARDRVTGEPVAVKIFASVALGTGRDALLRFEREARALSQLRHPHVVELRGYHPEGPAMVLMWMTGGSLADRLRHEAVAPARAVEIASALLGALGEAHRLGILHRDVKPSNVLFDGVGAARLSDFGAAHLGDLSSTATAGAIGSFAYMSPEQRLGKPATLASDLFGVGAVLSELLTGEVLSAAEDGQLDLAPSTVNPDLSGAHDTVLAHLLASEPDARPESAFEARRLLLSLRWPTRLRPARPRRQSTRPSARPGAADGAADQRRLHDSTTLGDGRDAAARRHDRWLARDVLIVPLTADELARARAFARAAHPALPVVLRIDQAASEIWVAPPSGRALADDPAPLSPDHHARLAAALTALHAAGGAHGHVDPEHIYLHDGDVTLAYPRGTLPAHEGAPAAEHDLEGLRHLEGAKRDDRPFADGRPSR</sequence>